<gene>
    <name evidence="2" type="ORF">BDEG_21996</name>
</gene>
<sequence length="538" mass="60177">MLAKQAFYFLEQSAHASKNKQLTQSQSSIITMTSAEPTYSAGDKKMDELLASYISLRLHVPRNDQTAFSKTPTSVAGDAVVPEPGHMRRQSSLSPTSYHAHNQYATTDQKKSLKPSTIALQAPTRMISKQYDCSLATLDEHGSIQGEMLVDRNLYTLNQHSSPTCNNQGSSEMPASRHLRRMESDSTISTAISKHDYSFKLANKANRYAPITTYSNQPTQFRNEQALWDSKEDDDTASNISFQERDYYGPQMTPQLKNEITHFDAQVLLAEVLLVIYTFLDVSGSYARGMRPTGFMSFSSKSSRIYSQLALKSKESVASLKSEQGSTVYNKDRCTKMFTDYEATSCANSEILQKPQKRSSAMKRFSGVANQIKSQVSSFFYNRPLSIHPHFDFSNAAYHPIRSSSAASTNADSPVDGANRTTQSLKILSNAESTDPALLTELYQEASIRYSHLKATLGTVRFATVQQLKTRDDLGYFSERGTHLCNPMLLQHLSSNDISWMNNTIQSLSSDAFVDLFFDVVVADFSFPDALEKYCTKR</sequence>
<dbReference type="VEuPathDB" id="FungiDB:BDEG_21996"/>
<evidence type="ECO:0000313" key="2">
    <source>
        <dbReference type="EMBL" id="OAJ38027.1"/>
    </source>
</evidence>
<evidence type="ECO:0000256" key="1">
    <source>
        <dbReference type="SAM" id="MobiDB-lite"/>
    </source>
</evidence>
<dbReference type="Proteomes" id="UP000077115">
    <property type="component" value="Unassembled WGS sequence"/>
</dbReference>
<organism evidence="2 3">
    <name type="scientific">Batrachochytrium dendrobatidis (strain JEL423)</name>
    <dbReference type="NCBI Taxonomy" id="403673"/>
    <lineage>
        <taxon>Eukaryota</taxon>
        <taxon>Fungi</taxon>
        <taxon>Fungi incertae sedis</taxon>
        <taxon>Chytridiomycota</taxon>
        <taxon>Chytridiomycota incertae sedis</taxon>
        <taxon>Chytridiomycetes</taxon>
        <taxon>Rhizophydiales</taxon>
        <taxon>Rhizophydiales incertae sedis</taxon>
        <taxon>Batrachochytrium</taxon>
    </lineage>
</organism>
<dbReference type="EMBL" id="DS022301">
    <property type="protein sequence ID" value="OAJ38027.1"/>
    <property type="molecule type" value="Genomic_DNA"/>
</dbReference>
<feature type="region of interest" description="Disordered" evidence="1">
    <location>
        <begin position="67"/>
        <end position="97"/>
    </location>
</feature>
<evidence type="ECO:0000313" key="3">
    <source>
        <dbReference type="Proteomes" id="UP000077115"/>
    </source>
</evidence>
<accession>A0A177WD40</accession>
<dbReference type="AlphaFoldDB" id="A0A177WD40"/>
<dbReference type="OrthoDB" id="10679967at2759"/>
<protein>
    <submittedName>
        <fullName evidence="2">Uncharacterized protein</fullName>
    </submittedName>
</protein>
<proteinExistence type="predicted"/>
<name>A0A177WD40_BATDL</name>
<reference evidence="2 3" key="2">
    <citation type="submission" date="2016-05" db="EMBL/GenBank/DDBJ databases">
        <title>Lineage-specific infection strategies underlie the spectrum of fungal disease in amphibians.</title>
        <authorList>
            <person name="Cuomo C.A."/>
            <person name="Farrer R.A."/>
            <person name="James T."/>
            <person name="Longcore J."/>
            <person name="Birren B."/>
        </authorList>
    </citation>
    <scope>NUCLEOTIDE SEQUENCE [LARGE SCALE GENOMIC DNA]</scope>
    <source>
        <strain evidence="2 3">JEL423</strain>
    </source>
</reference>
<reference evidence="2 3" key="1">
    <citation type="submission" date="2006-10" db="EMBL/GenBank/DDBJ databases">
        <title>The Genome Sequence of Batrachochytrium dendrobatidis JEL423.</title>
        <authorList>
            <consortium name="The Broad Institute Genome Sequencing Platform"/>
            <person name="Birren B."/>
            <person name="Lander E."/>
            <person name="Galagan J."/>
            <person name="Cuomo C."/>
            <person name="Devon K."/>
            <person name="Jaffe D."/>
            <person name="Butler J."/>
            <person name="Alvarez P."/>
            <person name="Gnerre S."/>
            <person name="Grabherr M."/>
            <person name="Kleber M."/>
            <person name="Mauceli E."/>
            <person name="Brockman W."/>
            <person name="Young S."/>
            <person name="LaButti K."/>
            <person name="Sykes S."/>
            <person name="DeCaprio D."/>
            <person name="Crawford M."/>
            <person name="Koehrsen M."/>
            <person name="Engels R."/>
            <person name="Montgomery P."/>
            <person name="Pearson M."/>
            <person name="Howarth C."/>
            <person name="Larson L."/>
            <person name="White J."/>
            <person name="O'Leary S."/>
            <person name="Kodira C."/>
            <person name="Zeng Q."/>
            <person name="Yandava C."/>
            <person name="Alvarado L."/>
            <person name="Longcore J."/>
            <person name="James T."/>
        </authorList>
    </citation>
    <scope>NUCLEOTIDE SEQUENCE [LARGE SCALE GENOMIC DNA]</scope>
    <source>
        <strain evidence="2 3">JEL423</strain>
    </source>
</reference>